<name>A0AAV2T6Q8_CALDB</name>
<comment type="caution">
    <text evidence="2">The sequence shown here is derived from an EMBL/GenBank/DDBJ whole genome shotgun (WGS) entry which is preliminary data.</text>
</comment>
<sequence>MMLADHSEARTVERFSKWEQHLIPVFLLQNTFGVSMNFRIENLLRSEEHFTIRDQLSPQSLTEDEHCSDVLLTQGKETLVKINSKQETDDRSQSPSSSSPMNSDASHSFNSEALITSPRSSPSSPHSSTADVSSTGGASNSFSVYRDRTSRVSPSHTDSPEIQDRSTGW</sequence>
<proteinExistence type="predicted"/>
<dbReference type="EMBL" id="CAXLJL010000156">
    <property type="protein sequence ID" value="CAL5133182.1"/>
    <property type="molecule type" value="Genomic_DNA"/>
</dbReference>
<protein>
    <submittedName>
        <fullName evidence="2">Uncharacterized protein</fullName>
    </submittedName>
</protein>
<evidence type="ECO:0000313" key="2">
    <source>
        <dbReference type="EMBL" id="CAL5133182.1"/>
    </source>
</evidence>
<evidence type="ECO:0000256" key="1">
    <source>
        <dbReference type="SAM" id="MobiDB-lite"/>
    </source>
</evidence>
<organism evidence="2 3">
    <name type="scientific">Calicophoron daubneyi</name>
    <name type="common">Rumen fluke</name>
    <name type="synonym">Paramphistomum daubneyi</name>
    <dbReference type="NCBI Taxonomy" id="300641"/>
    <lineage>
        <taxon>Eukaryota</taxon>
        <taxon>Metazoa</taxon>
        <taxon>Spiralia</taxon>
        <taxon>Lophotrochozoa</taxon>
        <taxon>Platyhelminthes</taxon>
        <taxon>Trematoda</taxon>
        <taxon>Digenea</taxon>
        <taxon>Plagiorchiida</taxon>
        <taxon>Pronocephalata</taxon>
        <taxon>Paramphistomoidea</taxon>
        <taxon>Paramphistomidae</taxon>
        <taxon>Calicophoron</taxon>
    </lineage>
</organism>
<feature type="compositionally biased region" description="Low complexity" evidence="1">
    <location>
        <begin position="93"/>
        <end position="108"/>
    </location>
</feature>
<dbReference type="Proteomes" id="UP001497525">
    <property type="component" value="Unassembled WGS sequence"/>
</dbReference>
<accession>A0AAV2T6Q8</accession>
<feature type="region of interest" description="Disordered" evidence="1">
    <location>
        <begin position="81"/>
        <end position="169"/>
    </location>
</feature>
<evidence type="ECO:0000313" key="3">
    <source>
        <dbReference type="Proteomes" id="UP001497525"/>
    </source>
</evidence>
<dbReference type="AlphaFoldDB" id="A0AAV2T6Q8"/>
<feature type="compositionally biased region" description="Basic and acidic residues" evidence="1">
    <location>
        <begin position="158"/>
        <end position="169"/>
    </location>
</feature>
<reference evidence="2" key="1">
    <citation type="submission" date="2024-06" db="EMBL/GenBank/DDBJ databases">
        <authorList>
            <person name="Liu X."/>
            <person name="Lenzi L."/>
            <person name="Haldenby T S."/>
            <person name="Uol C."/>
        </authorList>
    </citation>
    <scope>NUCLEOTIDE SEQUENCE</scope>
</reference>
<feature type="compositionally biased region" description="Low complexity" evidence="1">
    <location>
        <begin position="116"/>
        <end position="135"/>
    </location>
</feature>
<gene>
    <name evidence="2" type="ORF">CDAUBV1_LOCUS6453</name>
</gene>